<accession>A3K489</accession>
<dbReference type="Proteomes" id="UP000005713">
    <property type="component" value="Unassembled WGS sequence"/>
</dbReference>
<dbReference type="SUPFAM" id="SSF51735">
    <property type="entry name" value="NAD(P)-binding Rossmann-fold domains"/>
    <property type="match status" value="1"/>
</dbReference>
<organism evidence="5 6">
    <name type="scientific">Sagittula stellata (strain ATCC 700073 / DSM 11524 / E-37)</name>
    <dbReference type="NCBI Taxonomy" id="388399"/>
    <lineage>
        <taxon>Bacteria</taxon>
        <taxon>Pseudomonadati</taxon>
        <taxon>Pseudomonadota</taxon>
        <taxon>Alphaproteobacteria</taxon>
        <taxon>Rhodobacterales</taxon>
        <taxon>Roseobacteraceae</taxon>
        <taxon>Sagittula</taxon>
    </lineage>
</organism>
<evidence type="ECO:0000256" key="3">
    <source>
        <dbReference type="PROSITE-ProRule" id="PRU00409"/>
    </source>
</evidence>
<sequence length="689" mass="72525">MLRPRSIAIVGANDDPRTIGGSVLANLDAFGFTGDIHLVSRKKTRIGERSCLPDILSLPEGIDLLVLIVPKAAIADAIRDSIARKIGSVVVFSAGFAETGEEGRILQEELAALCREADMPMLGPNCMGFINYKDGVPITFERMAPRALGTSKAVGIIAQSGATASNIRAAMHGRAIDVSCVVATGNEAQTGAEDYIEAMLDDPQIGLIAVYVEQIRNGPRFLDVAHRARAKGVPIVMLHPGASDKGAEAALSHTGAMAGNHAAMRTAMRYAGVAIVETTEELFDVSAILLNWPTPVPGGVGVISNSGAIRGLSFDFCEAIELPIAPLAQPTLDRLSAEIDGEASNPLDIGTTGFVRPEIFGTSTQAMLDDPAVGVVLNCHVGGAPNLQIVKSDHLLPVFDTAQKPVVLTILGDEDPLDPAFVKAVRDSGIPFFRSPERALRAIRVVQKYADDLAALQTRKTPAIKLPRLEGKGTIPEYRGKDFLRELGIGVPNGRLATTVAEAEAAASDVGYPVVLKAQAAALAHKSDAGGVAVDIADATALRAAWEKMYASVGKARPDITLDGILIEAMDADGTEMIVGASRDPNWGPVILVGLGGVWTEILADTRLLPADIDQAGAIREIGMLRSARMLGAFRGKPARDVAALAEVIVRLGALMRAQPDIAEIDINPLIVRVEGKGVTALDALFVLN</sequence>
<dbReference type="Pfam" id="PF13549">
    <property type="entry name" value="ATP-grasp_5"/>
    <property type="match status" value="1"/>
</dbReference>
<dbReference type="Gene3D" id="3.40.50.720">
    <property type="entry name" value="NAD(P)-binding Rossmann-like Domain"/>
    <property type="match status" value="1"/>
</dbReference>
<dbReference type="PANTHER" id="PTHR42793">
    <property type="entry name" value="COA BINDING DOMAIN CONTAINING PROTEIN"/>
    <property type="match status" value="1"/>
</dbReference>
<dbReference type="EMBL" id="AAYA01000007">
    <property type="protein sequence ID" value="EBA07788.1"/>
    <property type="molecule type" value="Genomic_DNA"/>
</dbReference>
<dbReference type="Gene3D" id="3.30.470.20">
    <property type="entry name" value="ATP-grasp fold, B domain"/>
    <property type="match status" value="1"/>
</dbReference>
<evidence type="ECO:0000256" key="2">
    <source>
        <dbReference type="ARBA" id="ARBA00060888"/>
    </source>
</evidence>
<name>A3K489_SAGS3</name>
<keyword evidence="3" id="KW-0547">Nucleotide-binding</keyword>
<dbReference type="GO" id="GO:0006099">
    <property type="term" value="P:tricarboxylic acid cycle"/>
    <property type="evidence" value="ECO:0007669"/>
    <property type="project" value="UniProtKB-KW"/>
</dbReference>
<dbReference type="PROSITE" id="PS50975">
    <property type="entry name" value="ATP_GRASP"/>
    <property type="match status" value="1"/>
</dbReference>
<dbReference type="AlphaFoldDB" id="A3K489"/>
<evidence type="ECO:0000313" key="5">
    <source>
        <dbReference type="EMBL" id="EBA07788.1"/>
    </source>
</evidence>
<evidence type="ECO:0000256" key="1">
    <source>
        <dbReference type="ARBA" id="ARBA00022532"/>
    </source>
</evidence>
<protein>
    <submittedName>
        <fullName evidence="5">CoA-binding protein</fullName>
    </submittedName>
</protein>
<dbReference type="GO" id="GO:0005524">
    <property type="term" value="F:ATP binding"/>
    <property type="evidence" value="ECO:0007669"/>
    <property type="project" value="UniProtKB-UniRule"/>
</dbReference>
<dbReference type="GO" id="GO:0046872">
    <property type="term" value="F:metal ion binding"/>
    <property type="evidence" value="ECO:0007669"/>
    <property type="project" value="InterPro"/>
</dbReference>
<feature type="domain" description="ATP-grasp" evidence="4">
    <location>
        <begin position="481"/>
        <end position="534"/>
    </location>
</feature>
<keyword evidence="3" id="KW-0067">ATP-binding</keyword>
<gene>
    <name evidence="5" type="ORF">SSE37_01005</name>
</gene>
<reference evidence="5 6" key="1">
    <citation type="submission" date="2006-06" db="EMBL/GenBank/DDBJ databases">
        <authorList>
            <person name="Moran M.A."/>
            <person name="Ferriera S."/>
            <person name="Johnson J."/>
            <person name="Kravitz S."/>
            <person name="Beeson K."/>
            <person name="Sutton G."/>
            <person name="Rogers Y.-H."/>
            <person name="Friedman R."/>
            <person name="Frazier M."/>
            <person name="Venter J.C."/>
        </authorList>
    </citation>
    <scope>NUCLEOTIDE SEQUENCE [LARGE SCALE GENOMIC DNA]</scope>
    <source>
        <strain evidence="5 6">E-37</strain>
    </source>
</reference>
<dbReference type="SUPFAM" id="SSF52210">
    <property type="entry name" value="Succinyl-CoA synthetase domains"/>
    <property type="match status" value="2"/>
</dbReference>
<dbReference type="Pfam" id="PF13380">
    <property type="entry name" value="CoA_binding_2"/>
    <property type="match status" value="1"/>
</dbReference>
<dbReference type="SMART" id="SM00881">
    <property type="entry name" value="CoA_binding"/>
    <property type="match status" value="1"/>
</dbReference>
<keyword evidence="1" id="KW-0816">Tricarboxylic acid cycle</keyword>
<dbReference type="InterPro" id="IPR013815">
    <property type="entry name" value="ATP_grasp_subdomain_1"/>
</dbReference>
<dbReference type="SUPFAM" id="SSF56059">
    <property type="entry name" value="Glutathione synthetase ATP-binding domain-like"/>
    <property type="match status" value="1"/>
</dbReference>
<dbReference type="InterPro" id="IPR011761">
    <property type="entry name" value="ATP-grasp"/>
</dbReference>
<dbReference type="PANTHER" id="PTHR42793:SF1">
    <property type="entry name" value="PEPTIDYL-LYSINE N-ACETYLTRANSFERASE PATZ"/>
    <property type="match status" value="1"/>
</dbReference>
<keyword evidence="6" id="KW-1185">Reference proteome</keyword>
<dbReference type="eggNOG" id="COG1042">
    <property type="taxonomic scope" value="Bacteria"/>
</dbReference>
<dbReference type="RefSeq" id="WP_005859401.1">
    <property type="nucleotide sequence ID" value="NZ_AAYA01000007.1"/>
</dbReference>
<comment type="caution">
    <text evidence="5">The sequence shown here is derived from an EMBL/GenBank/DDBJ whole genome shotgun (WGS) entry which is preliminary data.</text>
</comment>
<comment type="similarity">
    <text evidence="2">In the N-terminal section; belongs to the acetate CoA ligase alpha subunit family.</text>
</comment>
<dbReference type="FunFam" id="3.30.1490.20:FF:000020">
    <property type="entry name" value="Protein lysine acetyltransferase"/>
    <property type="match status" value="1"/>
</dbReference>
<proteinExistence type="inferred from homology"/>
<dbReference type="Pfam" id="PF13607">
    <property type="entry name" value="Succ_CoA_lig"/>
    <property type="match status" value="1"/>
</dbReference>
<dbReference type="InterPro" id="IPR036291">
    <property type="entry name" value="NAD(P)-bd_dom_sf"/>
</dbReference>
<dbReference type="Gene3D" id="3.40.50.261">
    <property type="entry name" value="Succinyl-CoA synthetase domains"/>
    <property type="match status" value="2"/>
</dbReference>
<dbReference type="InterPro" id="IPR032875">
    <property type="entry name" value="Succ_CoA_lig_flav_dom"/>
</dbReference>
<dbReference type="eggNOG" id="COG0045">
    <property type="taxonomic scope" value="Bacteria"/>
</dbReference>
<dbReference type="Gene3D" id="3.30.1490.20">
    <property type="entry name" value="ATP-grasp fold, A domain"/>
    <property type="match status" value="1"/>
</dbReference>
<evidence type="ECO:0000259" key="4">
    <source>
        <dbReference type="PROSITE" id="PS50975"/>
    </source>
</evidence>
<dbReference type="InterPro" id="IPR003781">
    <property type="entry name" value="CoA-bd"/>
</dbReference>
<dbReference type="InterPro" id="IPR016102">
    <property type="entry name" value="Succinyl-CoA_synth-like"/>
</dbReference>
<evidence type="ECO:0000313" key="6">
    <source>
        <dbReference type="Proteomes" id="UP000005713"/>
    </source>
</evidence>